<dbReference type="PANTHER" id="PTHR38654:SF1">
    <property type="entry name" value="BUCKY BALL"/>
    <property type="match status" value="1"/>
</dbReference>
<organism evidence="2 3">
    <name type="scientific">Scophthalmus maximus</name>
    <name type="common">Turbot</name>
    <name type="synonym">Psetta maxima</name>
    <dbReference type="NCBI Taxonomy" id="52904"/>
    <lineage>
        <taxon>Eukaryota</taxon>
        <taxon>Metazoa</taxon>
        <taxon>Chordata</taxon>
        <taxon>Craniata</taxon>
        <taxon>Vertebrata</taxon>
        <taxon>Euteleostomi</taxon>
        <taxon>Actinopterygii</taxon>
        <taxon>Neopterygii</taxon>
        <taxon>Teleostei</taxon>
        <taxon>Neoteleostei</taxon>
        <taxon>Acanthomorphata</taxon>
        <taxon>Carangaria</taxon>
        <taxon>Pleuronectiformes</taxon>
        <taxon>Pleuronectoidei</taxon>
        <taxon>Scophthalmidae</taxon>
        <taxon>Scophthalmus</taxon>
    </lineage>
</organism>
<dbReference type="PANTHER" id="PTHR38654">
    <property type="entry name" value="BUCKY BALL-RELATED"/>
    <property type="match status" value="1"/>
</dbReference>
<proteinExistence type="predicted"/>
<feature type="compositionally biased region" description="Polar residues" evidence="1">
    <location>
        <begin position="228"/>
        <end position="242"/>
    </location>
</feature>
<feature type="compositionally biased region" description="Low complexity" evidence="1">
    <location>
        <begin position="162"/>
        <end position="190"/>
    </location>
</feature>
<evidence type="ECO:0000256" key="1">
    <source>
        <dbReference type="SAM" id="MobiDB-lite"/>
    </source>
</evidence>
<feature type="compositionally biased region" description="Polar residues" evidence="1">
    <location>
        <begin position="9"/>
        <end position="24"/>
    </location>
</feature>
<feature type="compositionally biased region" description="Basic and acidic residues" evidence="1">
    <location>
        <begin position="705"/>
        <end position="737"/>
    </location>
</feature>
<dbReference type="Ensembl" id="ENSSMAT00000042229.1">
    <property type="protein sequence ID" value="ENSSMAP00000069320.1"/>
    <property type="gene ID" value="ENSSMAG00000032217.1"/>
</dbReference>
<feature type="region of interest" description="Disordered" evidence="1">
    <location>
        <begin position="524"/>
        <end position="547"/>
    </location>
</feature>
<protein>
    <submittedName>
        <fullName evidence="2">Uncharacterized protein</fullName>
    </submittedName>
</protein>
<reference evidence="2" key="1">
    <citation type="submission" date="2023-05" db="EMBL/GenBank/DDBJ databases">
        <title>High-quality long-read genome of Scophthalmus maximus.</title>
        <authorList>
            <person name="Lien S."/>
            <person name="Martinez P."/>
        </authorList>
    </citation>
    <scope>NUCLEOTIDE SEQUENCE [LARGE SCALE GENOMIC DNA]</scope>
</reference>
<dbReference type="Proteomes" id="UP000694558">
    <property type="component" value="Chromosome 20"/>
</dbReference>
<reference evidence="2" key="2">
    <citation type="submission" date="2025-08" db="UniProtKB">
        <authorList>
            <consortium name="Ensembl"/>
        </authorList>
    </citation>
    <scope>IDENTIFICATION</scope>
</reference>
<evidence type="ECO:0000313" key="2">
    <source>
        <dbReference type="Ensembl" id="ENSSMAP00000069320.1"/>
    </source>
</evidence>
<name>A0A8D3EC11_SCOMX</name>
<dbReference type="AlphaFoldDB" id="A0A8D3EC11"/>
<evidence type="ECO:0000313" key="3">
    <source>
        <dbReference type="Proteomes" id="UP000694558"/>
    </source>
</evidence>
<accession>A0A8D3EC11</accession>
<dbReference type="InterPro" id="IPR053309">
    <property type="entry name" value="Balbiani_Body_Formation"/>
</dbReference>
<dbReference type="GeneTree" id="ENSGT00980000199119"/>
<feature type="region of interest" description="Disordered" evidence="1">
    <location>
        <begin position="704"/>
        <end position="737"/>
    </location>
</feature>
<feature type="region of interest" description="Disordered" evidence="1">
    <location>
        <begin position="226"/>
        <end position="258"/>
    </location>
</feature>
<feature type="region of interest" description="Disordered" evidence="1">
    <location>
        <begin position="149"/>
        <end position="190"/>
    </location>
</feature>
<sequence length="737" mass="81743">MTLPGPNRVNLSSGINSAVPNSGLQDPRLHCHNQDPGPSSHYQHPVTARPVYYVHAPPPSPFLQYQWPMPISYNPFSGFPGMGYGMVMPPFPPLPYMEAPAYILPHPHIQPVDYRRLLHPQVHAPSAPYQNSNQPHRICPPHMVPVRETVSSEVQTEPTHRGVGSSSSDSGHGTAANSPSSSTSSQKRSSAYIENYTLPSSNAENFQVNRTNTCITVKQGIDIPHTTGMKTVQSRVRATPETQKSRKDGVSQENDPTCRNSHCTMWSVSSPDSIIPVCCSSQQEIEVVKERRVSFPDILMSWGGGTPQSTVLKMVQPQDNHQLLASQTELEHEKSLYKSPAETQNYPVVADEPVAIDDMQDIFSSKNSKTFVKILKLPVALYDLLSYARGDDELEELDGFFRHCLPCRDEPPDDQENGNKTNLQADTTEVIPCQIPMNSSQIKNKMNESVWSVESLAPFIPSKEWILQNAVFEPDMIIEMIEESNNCRYSTQNDLIVKAGKIRQNYRFSSSDSVPVSDSSLIFSTPAEKPPKKPGMQSEMSAAKKDHSMTPSEKLLLASPTCLQSKIISPSLTAEGVDENKSSEPEAYQSPNQEYLIVNEQRERSPCSHEQGATLLLSSAAVEETSSRDQLIEQNLVDIVVEDGTYGSEEQSRLRNEKLCLPVAEQNAEVSKTQCQQCSSKGPLVDCGVQCTELKDLQELCMGDMEPKRGHPSKYSEVKKSKKGKDEVFSTEKPEEA</sequence>
<feature type="region of interest" description="Disordered" evidence="1">
    <location>
        <begin position="1"/>
        <end position="42"/>
    </location>
</feature>